<comment type="pathway">
    <text evidence="2">Carbohydrate biosynthesis; dTDP-L-rhamnose biosynthesis.</text>
</comment>
<dbReference type="GO" id="GO:0008831">
    <property type="term" value="F:dTDP-4-dehydrorhamnose reductase activity"/>
    <property type="evidence" value="ECO:0007669"/>
    <property type="project" value="UniProtKB-EC"/>
</dbReference>
<dbReference type="EMBL" id="LCNM01000020">
    <property type="protein sequence ID" value="KKU55445.1"/>
    <property type="molecule type" value="Genomic_DNA"/>
</dbReference>
<dbReference type="InterPro" id="IPR029903">
    <property type="entry name" value="RmlD-like-bd"/>
</dbReference>
<protein>
    <recommendedName>
        <fullName evidence="2">dTDP-4-dehydrorhamnose reductase</fullName>
        <ecNumber evidence="2">1.1.1.133</ecNumber>
    </recommendedName>
</protein>
<dbReference type="SUPFAM" id="SSF51735">
    <property type="entry name" value="NAD(P)-binding Rossmann-fold domains"/>
    <property type="match status" value="1"/>
</dbReference>
<dbReference type="Proteomes" id="UP000034607">
    <property type="component" value="Unassembled WGS sequence"/>
</dbReference>
<comment type="function">
    <text evidence="2">Catalyzes the reduction of dTDP-6-deoxy-L-lyxo-4-hexulose to yield dTDP-L-rhamnose.</text>
</comment>
<dbReference type="EC" id="1.1.1.133" evidence="2"/>
<keyword evidence="2" id="KW-0560">Oxidoreductase</keyword>
<dbReference type="GO" id="GO:0048269">
    <property type="term" value="C:methionine adenosyltransferase complex"/>
    <property type="evidence" value="ECO:0007669"/>
    <property type="project" value="TreeGrafter"/>
</dbReference>
<organism evidence="4 5">
    <name type="scientific">Candidatus Amesbacteria bacterium GW2011_GWA2_47_11</name>
    <dbReference type="NCBI Taxonomy" id="1618357"/>
    <lineage>
        <taxon>Bacteria</taxon>
        <taxon>Candidatus Amesiibacteriota</taxon>
    </lineage>
</organism>
<evidence type="ECO:0000256" key="1">
    <source>
        <dbReference type="ARBA" id="ARBA00010944"/>
    </source>
</evidence>
<name>A0A0G1UCL3_9BACT</name>
<comment type="caution">
    <text evidence="4">The sequence shown here is derived from an EMBL/GenBank/DDBJ whole genome shotgun (WGS) entry which is preliminary data.</text>
</comment>
<dbReference type="PANTHER" id="PTHR10491">
    <property type="entry name" value="DTDP-4-DEHYDRORHAMNOSE REDUCTASE"/>
    <property type="match status" value="1"/>
</dbReference>
<evidence type="ECO:0000313" key="4">
    <source>
        <dbReference type="EMBL" id="KKU55445.1"/>
    </source>
</evidence>
<dbReference type="InterPro" id="IPR005913">
    <property type="entry name" value="dTDP_dehydrorham_reduct"/>
</dbReference>
<dbReference type="InterPro" id="IPR036291">
    <property type="entry name" value="NAD(P)-bd_dom_sf"/>
</dbReference>
<dbReference type="GO" id="GO:0006556">
    <property type="term" value="P:S-adenosylmethionine biosynthetic process"/>
    <property type="evidence" value="ECO:0007669"/>
    <property type="project" value="TreeGrafter"/>
</dbReference>
<sequence>MDKILIFGNGQIGNFYLNYFSAKGIPCQITSTDITDLTQIEVAVSAFQPTVVINTAAKTNLEWCAQNKLQTFKVNVLGADNVAQVCDKKAIYFVHFSSGCILESKDENDFKKEEDTPHPISYYSWTKVWAENLILFNKQPNFRCLILRPRQPVSSQINYKNMLLKLLTFTKFIDTPNSGTVIEDLMQWTSELVDKRTTGVIHVANEGWTTPYEIGLLLKKHILPDLPVNKITKEELNRLTPEKRVDTILNIDKLKSIVGPVGFYKQRLEEIIIQLGDNFKKTDPEIIKEQLEKTVVQSKTRTQVNDQWEKLLKP</sequence>
<dbReference type="Pfam" id="PF04321">
    <property type="entry name" value="RmlD_sub_bind"/>
    <property type="match status" value="1"/>
</dbReference>
<reference evidence="4 5" key="1">
    <citation type="journal article" date="2015" name="Nature">
        <title>rRNA introns, odd ribosomes, and small enigmatic genomes across a large radiation of phyla.</title>
        <authorList>
            <person name="Brown C.T."/>
            <person name="Hug L.A."/>
            <person name="Thomas B.C."/>
            <person name="Sharon I."/>
            <person name="Castelle C.J."/>
            <person name="Singh A."/>
            <person name="Wilkins M.J."/>
            <person name="Williams K.H."/>
            <person name="Banfield J.F."/>
        </authorList>
    </citation>
    <scope>NUCLEOTIDE SEQUENCE [LARGE SCALE GENOMIC DNA]</scope>
</reference>
<dbReference type="PANTHER" id="PTHR10491:SF4">
    <property type="entry name" value="METHIONINE ADENOSYLTRANSFERASE 2 SUBUNIT BETA"/>
    <property type="match status" value="1"/>
</dbReference>
<comment type="similarity">
    <text evidence="1 2">Belongs to the dTDP-4-dehydrorhamnose reductase family.</text>
</comment>
<accession>A0A0G1UCL3</accession>
<dbReference type="Gene3D" id="3.40.50.720">
    <property type="entry name" value="NAD(P)-binding Rossmann-like Domain"/>
    <property type="match status" value="1"/>
</dbReference>
<proteinExistence type="inferred from homology"/>
<feature type="domain" description="RmlD-like substrate binding" evidence="3">
    <location>
        <begin position="3"/>
        <end position="257"/>
    </location>
</feature>
<gene>
    <name evidence="4" type="ORF">UX78_C0020G0010</name>
</gene>
<dbReference type="GO" id="GO:0048270">
    <property type="term" value="F:methionine adenosyltransferase regulator activity"/>
    <property type="evidence" value="ECO:0007669"/>
    <property type="project" value="TreeGrafter"/>
</dbReference>
<dbReference type="AlphaFoldDB" id="A0A0G1UCL3"/>
<evidence type="ECO:0000313" key="5">
    <source>
        <dbReference type="Proteomes" id="UP000034607"/>
    </source>
</evidence>
<evidence type="ECO:0000256" key="2">
    <source>
        <dbReference type="RuleBase" id="RU364082"/>
    </source>
</evidence>
<keyword evidence="2" id="KW-0521">NADP</keyword>
<evidence type="ECO:0000259" key="3">
    <source>
        <dbReference type="Pfam" id="PF04321"/>
    </source>
</evidence>